<dbReference type="EMBL" id="LAZR01037628">
    <property type="protein sequence ID" value="KKL21704.1"/>
    <property type="molecule type" value="Genomic_DNA"/>
</dbReference>
<proteinExistence type="predicted"/>
<reference evidence="1" key="1">
    <citation type="journal article" date="2015" name="Nature">
        <title>Complex archaea that bridge the gap between prokaryotes and eukaryotes.</title>
        <authorList>
            <person name="Spang A."/>
            <person name="Saw J.H."/>
            <person name="Jorgensen S.L."/>
            <person name="Zaremba-Niedzwiedzka K."/>
            <person name="Martijn J."/>
            <person name="Lind A.E."/>
            <person name="van Eijk R."/>
            <person name="Schleper C."/>
            <person name="Guy L."/>
            <person name="Ettema T.J."/>
        </authorList>
    </citation>
    <scope>NUCLEOTIDE SEQUENCE</scope>
</reference>
<evidence type="ECO:0000313" key="1">
    <source>
        <dbReference type="EMBL" id="KKL21704.1"/>
    </source>
</evidence>
<dbReference type="AlphaFoldDB" id="A0A0F9BIL4"/>
<gene>
    <name evidence="1" type="ORF">LCGC14_2442760</name>
</gene>
<protein>
    <submittedName>
        <fullName evidence="1">Uncharacterized protein</fullName>
    </submittedName>
</protein>
<organism evidence="1">
    <name type="scientific">marine sediment metagenome</name>
    <dbReference type="NCBI Taxonomy" id="412755"/>
    <lineage>
        <taxon>unclassified sequences</taxon>
        <taxon>metagenomes</taxon>
        <taxon>ecological metagenomes</taxon>
    </lineage>
</organism>
<accession>A0A0F9BIL4</accession>
<sequence>MKTDFEYLFEFLRFIVYQQFYRDPDIIVNRTKSQKITIPNSSNVISAFLTKCKPPLQYWDSDRPKFYHLFREILKIDIQPVLDYFQSQFNINVLSENVDSLDPKEMVSLVLSKIYGQFYEKNINEIYNSIAQKEWKREERFGLLVNEYSLLVNILYLQELAVFTGVNLKMSILIRKLLNAFKSLDREKFLLIQYNQK</sequence>
<name>A0A0F9BIL4_9ZZZZ</name>
<comment type="caution">
    <text evidence="1">The sequence shown here is derived from an EMBL/GenBank/DDBJ whole genome shotgun (WGS) entry which is preliminary data.</text>
</comment>